<protein>
    <submittedName>
        <fullName evidence="4">Outer membrane beta-barrel protein</fullName>
    </submittedName>
</protein>
<dbReference type="Gene3D" id="2.40.160.20">
    <property type="match status" value="1"/>
</dbReference>
<dbReference type="Pfam" id="PF13505">
    <property type="entry name" value="OMP_b-brl"/>
    <property type="match status" value="1"/>
</dbReference>
<keyword evidence="1" id="KW-0732">Signal</keyword>
<gene>
    <name evidence="4" type="ORF">ACFSRZ_13785</name>
</gene>
<evidence type="ECO:0000259" key="3">
    <source>
        <dbReference type="Pfam" id="PF13505"/>
    </source>
</evidence>
<keyword evidence="5" id="KW-1185">Reference proteome</keyword>
<name>A0ABW5LUE0_9FLAO</name>
<dbReference type="Proteomes" id="UP001597508">
    <property type="component" value="Unassembled WGS sequence"/>
</dbReference>
<keyword evidence="2" id="KW-0812">Transmembrane</keyword>
<dbReference type="SUPFAM" id="SSF56925">
    <property type="entry name" value="OMPA-like"/>
    <property type="match status" value="1"/>
</dbReference>
<accession>A0ABW5LUE0</accession>
<reference evidence="5" key="1">
    <citation type="journal article" date="2019" name="Int. J. Syst. Evol. Microbiol.">
        <title>The Global Catalogue of Microorganisms (GCM) 10K type strain sequencing project: providing services to taxonomists for standard genome sequencing and annotation.</title>
        <authorList>
            <consortium name="The Broad Institute Genomics Platform"/>
            <consortium name="The Broad Institute Genome Sequencing Center for Infectious Disease"/>
            <person name="Wu L."/>
            <person name="Ma J."/>
        </authorList>
    </citation>
    <scope>NUCLEOTIDE SEQUENCE [LARGE SCALE GENOMIC DNA]</scope>
    <source>
        <strain evidence="5">KCTC 52127</strain>
    </source>
</reference>
<evidence type="ECO:0000313" key="5">
    <source>
        <dbReference type="Proteomes" id="UP001597508"/>
    </source>
</evidence>
<comment type="caution">
    <text evidence="4">The sequence shown here is derived from an EMBL/GenBank/DDBJ whole genome shotgun (WGS) entry which is preliminary data.</text>
</comment>
<sequence>MEAKKDIGFVVKETLQNYSPTPDDSVWESIATDLQKDQRRRRILFYWLLGAGMLLIPILLLIGSSNVSDENPEDIFIEPIINNDQTHRTPVIPKPTKTVDSISKPALKNSPINLKNSKDDCACDSSSKTSIESREELSTQVETNLKKKRTVEHLEDVAIKDHITQLTNELTEKTFEQKKTPKKKKKKAPVVKEIKENVKPEEEWSIFPYVSLDHYNAFNLKTKNQNSINYGVYFSYYTTPKTMIRTGFKKLSLSHDFQNGGLTNTQEVSYLEIPLEIRYILDSKNSLYPSVTGGISYLFLDKASLSNTTGITTNKGDFTNNILSFNLGAGLHKNLNKHFSINTEMFFKYHLKPYTQNFDAVPYTLSFNIGVEYKF</sequence>
<dbReference type="InterPro" id="IPR027385">
    <property type="entry name" value="Beta-barrel_OMP"/>
</dbReference>
<feature type="domain" description="Outer membrane protein beta-barrel" evidence="3">
    <location>
        <begin position="209"/>
        <end position="375"/>
    </location>
</feature>
<dbReference type="EMBL" id="JBHULH010000011">
    <property type="protein sequence ID" value="MFD2568443.1"/>
    <property type="molecule type" value="Genomic_DNA"/>
</dbReference>
<proteinExistence type="predicted"/>
<organism evidence="4 5">
    <name type="scientific">Pseudotenacibaculum haliotis</name>
    <dbReference type="NCBI Taxonomy" id="1862138"/>
    <lineage>
        <taxon>Bacteria</taxon>
        <taxon>Pseudomonadati</taxon>
        <taxon>Bacteroidota</taxon>
        <taxon>Flavobacteriia</taxon>
        <taxon>Flavobacteriales</taxon>
        <taxon>Flavobacteriaceae</taxon>
        <taxon>Pseudotenacibaculum</taxon>
    </lineage>
</organism>
<keyword evidence="2" id="KW-1133">Transmembrane helix</keyword>
<keyword evidence="2" id="KW-0472">Membrane</keyword>
<evidence type="ECO:0000313" key="4">
    <source>
        <dbReference type="EMBL" id="MFD2568443.1"/>
    </source>
</evidence>
<feature type="transmembrane region" description="Helical" evidence="2">
    <location>
        <begin position="44"/>
        <end position="63"/>
    </location>
</feature>
<dbReference type="InterPro" id="IPR011250">
    <property type="entry name" value="OMP/PagP_B-barrel"/>
</dbReference>
<dbReference type="RefSeq" id="WP_379667151.1">
    <property type="nucleotide sequence ID" value="NZ_JBHULH010000011.1"/>
</dbReference>
<evidence type="ECO:0000256" key="1">
    <source>
        <dbReference type="ARBA" id="ARBA00022729"/>
    </source>
</evidence>
<evidence type="ECO:0000256" key="2">
    <source>
        <dbReference type="SAM" id="Phobius"/>
    </source>
</evidence>